<evidence type="ECO:0000313" key="3">
    <source>
        <dbReference type="Proteomes" id="UP000240728"/>
    </source>
</evidence>
<keyword evidence="3" id="KW-1185">Reference proteome</keyword>
<dbReference type="EMBL" id="PYOZ01000010">
    <property type="protein sequence ID" value="PSX44069.1"/>
    <property type="molecule type" value="Genomic_DNA"/>
</dbReference>
<comment type="caution">
    <text evidence="2">The sequence shown here is derived from an EMBL/GenBank/DDBJ whole genome shotgun (WGS) entry which is preliminary data.</text>
</comment>
<gene>
    <name evidence="2" type="ORF">C0W53_15695</name>
</gene>
<feature type="signal peptide" evidence="1">
    <location>
        <begin position="1"/>
        <end position="22"/>
    </location>
</feature>
<evidence type="ECO:0000313" key="2">
    <source>
        <dbReference type="EMBL" id="PSX44069.1"/>
    </source>
</evidence>
<protein>
    <recommendedName>
        <fullName evidence="4">DUF3450 domain-containing protein</fullName>
    </recommendedName>
</protein>
<reference evidence="2 3" key="1">
    <citation type="submission" date="2018-01" db="EMBL/GenBank/DDBJ databases">
        <title>Whole genome sequencing of Histamine producing bacteria.</title>
        <authorList>
            <person name="Butler K."/>
        </authorList>
    </citation>
    <scope>NUCLEOTIDE SEQUENCE [LARGE SCALE GENOMIC DNA]</scope>
    <source>
        <strain evidence="2 3">A1-4</strain>
    </source>
</reference>
<evidence type="ECO:0008006" key="4">
    <source>
        <dbReference type="Google" id="ProtNLM"/>
    </source>
</evidence>
<evidence type="ECO:0000256" key="1">
    <source>
        <dbReference type="SAM" id="SignalP"/>
    </source>
</evidence>
<feature type="chain" id="PRO_5043533239" description="DUF3450 domain-containing protein" evidence="1">
    <location>
        <begin position="23"/>
        <end position="160"/>
    </location>
</feature>
<proteinExistence type="predicted"/>
<dbReference type="Proteomes" id="UP000240728">
    <property type="component" value="Unassembled WGS sequence"/>
</dbReference>
<keyword evidence="1" id="KW-0732">Signal</keyword>
<accession>A0AAX0YSN3</accession>
<name>A0AAX0YSN3_9GAMM</name>
<organism evidence="2 3">
    <name type="scientific">Photobacterium kishitanii</name>
    <dbReference type="NCBI Taxonomy" id="318456"/>
    <lineage>
        <taxon>Bacteria</taxon>
        <taxon>Pseudomonadati</taxon>
        <taxon>Pseudomonadota</taxon>
        <taxon>Gammaproteobacteria</taxon>
        <taxon>Vibrionales</taxon>
        <taxon>Vibrionaceae</taxon>
        <taxon>Photobacterium</taxon>
    </lineage>
</organism>
<dbReference type="AlphaFoldDB" id="A0AAX0YSN3"/>
<sequence length="160" mass="18361">MHKKTISLIAATLFSTSTSTLAEPIGYNDPLGDKWMQKVILQISKVDAENAKLKELLSERQRALSFIKRENNYRYYTVIRGSLRSQLPTLARQTGITTVRWNNDIPISCDWQFDSQFKIDAKNPEKAALEFFRGLPLTPIYIERDKSLNIEPLTVIPECI</sequence>
<dbReference type="RefSeq" id="WP_045043079.1">
    <property type="nucleotide sequence ID" value="NZ_JZTB01000014.1"/>
</dbReference>